<organism evidence="2 3">
    <name type="scientific">Asticcacaulis benevestitus DSM 16100 = ATCC BAA-896</name>
    <dbReference type="NCBI Taxonomy" id="1121022"/>
    <lineage>
        <taxon>Bacteria</taxon>
        <taxon>Pseudomonadati</taxon>
        <taxon>Pseudomonadota</taxon>
        <taxon>Alphaproteobacteria</taxon>
        <taxon>Caulobacterales</taxon>
        <taxon>Caulobacteraceae</taxon>
        <taxon>Asticcacaulis</taxon>
    </lineage>
</organism>
<reference evidence="2 3" key="1">
    <citation type="journal article" date="2014" name="Nature">
        <title>Sequential evolution of bacterial morphology by co-option of a developmental regulator.</title>
        <authorList>
            <person name="Jiang C."/>
            <person name="Brown P.J."/>
            <person name="Ducret A."/>
            <person name="Brun Y.V."/>
        </authorList>
    </citation>
    <scope>NUCLEOTIDE SEQUENCE [LARGE SCALE GENOMIC DNA]</scope>
    <source>
        <strain evidence="2 3">DSM 16100</strain>
    </source>
</reference>
<keyword evidence="1" id="KW-0472">Membrane</keyword>
<gene>
    <name evidence="2" type="ORF">ABENE_11455</name>
</gene>
<evidence type="ECO:0000256" key="1">
    <source>
        <dbReference type="SAM" id="Phobius"/>
    </source>
</evidence>
<sequence length="63" mass="7129">MGKVLILWGMLLIGQFLLAAAVMYQNMKAGFGFVETALTMPPLLFAFSLVLFVVSWLQYRSKR</sequence>
<accession>V4PU18</accession>
<keyword evidence="1" id="KW-1133">Transmembrane helix</keyword>
<proteinExistence type="predicted"/>
<keyword evidence="1" id="KW-0812">Transmembrane</keyword>
<evidence type="ECO:0000313" key="2">
    <source>
        <dbReference type="EMBL" id="ESQ90879.1"/>
    </source>
</evidence>
<protein>
    <submittedName>
        <fullName evidence="2">Uncharacterized protein</fullName>
    </submittedName>
</protein>
<dbReference type="Proteomes" id="UP000017837">
    <property type="component" value="Unassembled WGS sequence"/>
</dbReference>
<evidence type="ECO:0000313" key="3">
    <source>
        <dbReference type="Proteomes" id="UP000017837"/>
    </source>
</evidence>
<dbReference type="AlphaFoldDB" id="V4PU18"/>
<name>V4PU18_9CAUL</name>
<feature type="transmembrane region" description="Helical" evidence="1">
    <location>
        <begin position="43"/>
        <end position="59"/>
    </location>
</feature>
<keyword evidence="3" id="KW-1185">Reference proteome</keyword>
<dbReference type="STRING" id="1121022.GCA_000376105_01410"/>
<dbReference type="PATRIC" id="fig|1121022.4.peg.2321"/>
<dbReference type="EMBL" id="AWGB01000021">
    <property type="protein sequence ID" value="ESQ90879.1"/>
    <property type="molecule type" value="Genomic_DNA"/>
</dbReference>
<comment type="caution">
    <text evidence="2">The sequence shown here is derived from an EMBL/GenBank/DDBJ whole genome shotgun (WGS) entry which is preliminary data.</text>
</comment>